<gene>
    <name evidence="1" type="ORF">H4W80_002204</name>
</gene>
<sequence length="533" mass="58919">MLDAYDRWHLSTGYDTRLVGWLDGGMSEAKVAVVLQFEKNVIDRQAILKFLPKDGPGEVRRMRQALDHSPREFREAHLVELIGDAIPLDAWWMIQMEIAGGDQSVVQPLVKLRHHASLHEVCGIVVGSLLAEWNAARAHPPLPMTAGAYLRLLLGDRLEAGSALSTWAATRGLATEKFVPDGDGGQALNPLALAHSDDAHSLFIRRGRAHGDLNVRNVLVHPDDPQGFKLIDYGGFAEDASLAYDPAYLLLSLAREWLGDFAVDSPIRHDLKVAIVTPDKSEAASVMGPKAVSMAFHGTAQSWANRGSFGDQWRAQALLSLIGCGLIFAGRGRLTDDVRQWFFDLSAYGTREYLRMRKELGWPSFQASVPSGGKSAVASVPRSRVEIDAWLKRHLPFMQRTFGNKDLLLNIVMELLDGPERFVCLAPYRMSGGMPGSAVIVVSDRHVRAIELDMRNRISDVTRVAHSEIGELRLYPDRRLGLLDTADVRIAGDTVELLVRGLLRDQAKDLLAKLEELTGLRVRESVDDPSSQV</sequence>
<comment type="caution">
    <text evidence="1">The sequence shown here is derived from an EMBL/GenBank/DDBJ whole genome shotgun (WGS) entry which is preliminary data.</text>
</comment>
<reference evidence="1 2" key="1">
    <citation type="submission" date="2020-10" db="EMBL/GenBank/DDBJ databases">
        <title>Sequencing the genomes of 1000 actinobacteria strains.</title>
        <authorList>
            <person name="Klenk H.-P."/>
        </authorList>
    </citation>
    <scope>NUCLEOTIDE SEQUENCE [LARGE SCALE GENOMIC DNA]</scope>
    <source>
        <strain evidence="1 2">DSM 43173</strain>
    </source>
</reference>
<dbReference type="SUPFAM" id="SSF56112">
    <property type="entry name" value="Protein kinase-like (PK-like)"/>
    <property type="match status" value="1"/>
</dbReference>
<dbReference type="EMBL" id="JADBEK010000001">
    <property type="protein sequence ID" value="MBE1583946.1"/>
    <property type="molecule type" value="Genomic_DNA"/>
</dbReference>
<evidence type="ECO:0008006" key="3">
    <source>
        <dbReference type="Google" id="ProtNLM"/>
    </source>
</evidence>
<organism evidence="1 2">
    <name type="scientific">Nonomuraea angiospora</name>
    <dbReference type="NCBI Taxonomy" id="46172"/>
    <lineage>
        <taxon>Bacteria</taxon>
        <taxon>Bacillati</taxon>
        <taxon>Actinomycetota</taxon>
        <taxon>Actinomycetes</taxon>
        <taxon>Streptosporangiales</taxon>
        <taxon>Streptosporangiaceae</taxon>
        <taxon>Nonomuraea</taxon>
    </lineage>
</organism>
<evidence type="ECO:0000313" key="1">
    <source>
        <dbReference type="EMBL" id="MBE1583946.1"/>
    </source>
</evidence>
<dbReference type="RefSeq" id="WP_192784964.1">
    <property type="nucleotide sequence ID" value="NZ_JADBEK010000001.1"/>
</dbReference>
<keyword evidence="2" id="KW-1185">Reference proteome</keyword>
<evidence type="ECO:0000313" key="2">
    <source>
        <dbReference type="Proteomes" id="UP000633509"/>
    </source>
</evidence>
<proteinExistence type="predicted"/>
<dbReference type="Proteomes" id="UP000633509">
    <property type="component" value="Unassembled WGS sequence"/>
</dbReference>
<protein>
    <recommendedName>
        <fullName evidence="3">Aminoglycoside phosphotransferase domain-containing protein</fullName>
    </recommendedName>
</protein>
<dbReference type="InterPro" id="IPR011009">
    <property type="entry name" value="Kinase-like_dom_sf"/>
</dbReference>
<name>A0ABR9LV37_9ACTN</name>
<accession>A0ABR9LV37</accession>